<gene>
    <name evidence="1" type="ORF">BCS92_07800</name>
    <name evidence="2" type="ORF">FC057_00125</name>
</gene>
<evidence type="ECO:0000313" key="1">
    <source>
        <dbReference type="EMBL" id="PMP16542.1"/>
    </source>
</evidence>
<dbReference type="EMBL" id="MDBP01000032">
    <property type="protein sequence ID" value="PMP16542.1"/>
    <property type="molecule type" value="Genomic_DNA"/>
</dbReference>
<evidence type="ECO:0000313" key="4">
    <source>
        <dbReference type="Proteomes" id="UP000308018"/>
    </source>
</evidence>
<reference evidence="1" key="3">
    <citation type="journal article" date="2018" name="Nature">
        <title>A major lineage of non-tailed dsDNA viruses as unrecognized killers of marine bacteria.</title>
        <authorList>
            <person name="Kauffman K.M."/>
            <person name="Hussain F.A."/>
            <person name="Yang J."/>
            <person name="Arevalo P."/>
            <person name="Brown J.M."/>
            <person name="Chang W.K."/>
            <person name="VanInsberghe D."/>
            <person name="Elsherbini J."/>
            <person name="Sharma R.S."/>
            <person name="Cutler M.B."/>
            <person name="Kelly L."/>
            <person name="Polz M.F."/>
        </authorList>
    </citation>
    <scope>NUCLEOTIDE SEQUENCE</scope>
    <source>
        <strain evidence="1">10N.222.48.A2</strain>
    </source>
</reference>
<protein>
    <submittedName>
        <fullName evidence="1">Uncharacterized protein</fullName>
    </submittedName>
</protein>
<proteinExistence type="predicted"/>
<sequence length="94" mass="10748">MLIIALKLVPLCRFLRTAIVIALGGEPKKWHSDEELEEYITSVDKRIVPLLHDLIVMLDYLYALKQANEALDTQERDVLEDAYRLVVEIKAIAA</sequence>
<reference evidence="1" key="2">
    <citation type="submission" date="2016-07" db="EMBL/GenBank/DDBJ databases">
        <authorList>
            <person name="Wan K."/>
            <person name="Booth B."/>
            <person name="Spirohn K."/>
            <person name="Hao T."/>
            <person name="Hu Y."/>
            <person name="Calderwood M."/>
            <person name="Hill D."/>
            <person name="Mohr S."/>
            <person name="Vidal M."/>
            <person name="Celniker S."/>
            <person name="Perrimon N."/>
        </authorList>
    </citation>
    <scope>NUCLEOTIDE SEQUENCE</scope>
    <source>
        <strain evidence="1">10N.222.48.A2</strain>
    </source>
</reference>
<accession>A0A2N7NLB6</accession>
<evidence type="ECO:0000313" key="3">
    <source>
        <dbReference type="Proteomes" id="UP000235579"/>
    </source>
</evidence>
<organism evidence="1 3">
    <name type="scientific">Vibrio tasmaniensis</name>
    <dbReference type="NCBI Taxonomy" id="212663"/>
    <lineage>
        <taxon>Bacteria</taxon>
        <taxon>Pseudomonadati</taxon>
        <taxon>Pseudomonadota</taxon>
        <taxon>Gammaproteobacteria</taxon>
        <taxon>Vibrionales</taxon>
        <taxon>Vibrionaceae</taxon>
        <taxon>Vibrio</taxon>
    </lineage>
</organism>
<comment type="caution">
    <text evidence="1">The sequence shown here is derived from an EMBL/GenBank/DDBJ whole genome shotgun (WGS) entry which is preliminary data.</text>
</comment>
<dbReference type="EMBL" id="SYVV01000001">
    <property type="protein sequence ID" value="TKG37683.1"/>
    <property type="molecule type" value="Genomic_DNA"/>
</dbReference>
<name>A0A2N7NLB6_9VIBR</name>
<reference evidence="2 4" key="4">
    <citation type="submission" date="2019-04" db="EMBL/GenBank/DDBJ databases">
        <title>A reverse ecology approach based on a biological definition of microbial populations.</title>
        <authorList>
            <person name="Arevalo P."/>
            <person name="Vaninsberghe D."/>
            <person name="Elsherbini J."/>
            <person name="Gore J."/>
            <person name="Polz M."/>
        </authorList>
    </citation>
    <scope>NUCLEOTIDE SEQUENCE [LARGE SCALE GENOMIC DNA]</scope>
    <source>
        <strain evidence="2 4">10N.222.45.A8</strain>
    </source>
</reference>
<dbReference type="RefSeq" id="WP_102257579.1">
    <property type="nucleotide sequence ID" value="NZ_MDBP01000032.1"/>
</dbReference>
<dbReference type="AlphaFoldDB" id="A0A2N7NLB6"/>
<evidence type="ECO:0000313" key="2">
    <source>
        <dbReference type="EMBL" id="TKG37683.1"/>
    </source>
</evidence>
<dbReference type="Proteomes" id="UP000308018">
    <property type="component" value="Unassembled WGS sequence"/>
</dbReference>
<reference evidence="3" key="1">
    <citation type="submission" date="2016-07" db="EMBL/GenBank/DDBJ databases">
        <title>Nontailed viruses are major unrecognized killers of bacteria in the ocean.</title>
        <authorList>
            <person name="Kauffman K."/>
            <person name="Hussain F."/>
            <person name="Yang J."/>
            <person name="Arevalo P."/>
            <person name="Brown J."/>
            <person name="Cutler M."/>
            <person name="Kelly L."/>
            <person name="Polz M.F."/>
        </authorList>
    </citation>
    <scope>NUCLEOTIDE SEQUENCE [LARGE SCALE GENOMIC DNA]</scope>
    <source>
        <strain evidence="3">10N.222.48.A2</strain>
    </source>
</reference>
<dbReference type="Proteomes" id="UP000235579">
    <property type="component" value="Unassembled WGS sequence"/>
</dbReference>